<feature type="compositionally biased region" description="Polar residues" evidence="1">
    <location>
        <begin position="269"/>
        <end position="285"/>
    </location>
</feature>
<feature type="compositionally biased region" description="Basic and acidic residues" evidence="1">
    <location>
        <begin position="294"/>
        <end position="337"/>
    </location>
</feature>
<sequence length="352" mass="37869">MVPSNENSSTAEQNKFCVAQPKPCAPGGEAAFHGNAQRQSHPSLERPKASVVPTANGVQSYHQPSLANDETPGKQATDHSRPTKKIEPLVQGGERELLQPGGKDDTLETKEVKEDAEARTEVQSLKGNAETEPRRMSSERDSPGAEDDTKLPQAETMTFLQTAKNILPLETAQELPPEEAMGKDTQLQTLEATPKENSAPEIPEGSQSAEISEKQQPSEAQDETELPQALGIVLKENETPQLPDRSQPVPTPVMDKSPCVATDGLINAHESQPQVTGGNRVQSAGTGEAAAKVEMAREIHPDKEEQHTEGETGEKVEAEMKNEKESEEVETKEKETGEAVDLGAAGAADRRA</sequence>
<dbReference type="EMBL" id="BAAFST010000015">
    <property type="protein sequence ID" value="GAB1299293.1"/>
    <property type="molecule type" value="Genomic_DNA"/>
</dbReference>
<evidence type="ECO:0000313" key="2">
    <source>
        <dbReference type="EMBL" id="GAB1299293.1"/>
    </source>
</evidence>
<dbReference type="PANTHER" id="PTHR23006">
    <property type="entry name" value="GLUTAMATE-RICH PROTEIN 5"/>
    <property type="match status" value="1"/>
</dbReference>
<evidence type="ECO:0000313" key="3">
    <source>
        <dbReference type="Proteomes" id="UP001623349"/>
    </source>
</evidence>
<feature type="compositionally biased region" description="Polar residues" evidence="1">
    <location>
        <begin position="155"/>
        <end position="164"/>
    </location>
</feature>
<proteinExistence type="predicted"/>
<name>A0ABQ0FJ73_APOSI</name>
<feature type="region of interest" description="Disordered" evidence="1">
    <location>
        <begin position="19"/>
        <end position="352"/>
    </location>
</feature>
<reference evidence="2 3" key="1">
    <citation type="submission" date="2024-08" db="EMBL/GenBank/DDBJ databases">
        <title>The draft genome of Apodemus speciosus.</title>
        <authorList>
            <person name="Nabeshima K."/>
            <person name="Suzuki S."/>
            <person name="Onuma M."/>
        </authorList>
    </citation>
    <scope>NUCLEOTIDE SEQUENCE [LARGE SCALE GENOMIC DNA]</scope>
    <source>
        <strain evidence="2">IB14-021</strain>
    </source>
</reference>
<organism evidence="2 3">
    <name type="scientific">Apodemus speciosus</name>
    <name type="common">Large Japanese field mouse</name>
    <dbReference type="NCBI Taxonomy" id="105296"/>
    <lineage>
        <taxon>Eukaryota</taxon>
        <taxon>Metazoa</taxon>
        <taxon>Chordata</taxon>
        <taxon>Craniata</taxon>
        <taxon>Vertebrata</taxon>
        <taxon>Euteleostomi</taxon>
        <taxon>Mammalia</taxon>
        <taxon>Eutheria</taxon>
        <taxon>Euarchontoglires</taxon>
        <taxon>Glires</taxon>
        <taxon>Rodentia</taxon>
        <taxon>Myomorpha</taxon>
        <taxon>Muroidea</taxon>
        <taxon>Muridae</taxon>
        <taxon>Murinae</taxon>
        <taxon>Apodemus</taxon>
    </lineage>
</organism>
<dbReference type="PANTHER" id="PTHR23006:SF0">
    <property type="entry name" value="GLUTAMATE-RICH PROTEIN 5"/>
    <property type="match status" value="1"/>
</dbReference>
<feature type="compositionally biased region" description="Polar residues" evidence="1">
    <location>
        <begin position="56"/>
        <end position="68"/>
    </location>
</feature>
<comment type="caution">
    <text evidence="2">The sequence shown here is derived from an EMBL/GenBank/DDBJ whole genome shotgun (WGS) entry which is preliminary data.</text>
</comment>
<feature type="compositionally biased region" description="Polar residues" evidence="1">
    <location>
        <begin position="205"/>
        <end position="219"/>
    </location>
</feature>
<dbReference type="Proteomes" id="UP001623349">
    <property type="component" value="Unassembled WGS sequence"/>
</dbReference>
<gene>
    <name evidence="2" type="ORF">APTSU1_001452900</name>
</gene>
<evidence type="ECO:0000256" key="1">
    <source>
        <dbReference type="SAM" id="MobiDB-lite"/>
    </source>
</evidence>
<feature type="compositionally biased region" description="Basic and acidic residues" evidence="1">
    <location>
        <begin position="129"/>
        <end position="150"/>
    </location>
</feature>
<keyword evidence="3" id="KW-1185">Reference proteome</keyword>
<protein>
    <submittedName>
        <fullName evidence="2">Glutamate-rich protein 5</fullName>
    </submittedName>
</protein>
<feature type="compositionally biased region" description="Low complexity" evidence="1">
    <location>
        <begin position="339"/>
        <end position="352"/>
    </location>
</feature>
<dbReference type="InterPro" id="IPR027856">
    <property type="entry name" value="Glu-rich_5"/>
</dbReference>
<feature type="compositionally biased region" description="Basic and acidic residues" evidence="1">
    <location>
        <begin position="76"/>
        <end position="120"/>
    </location>
</feature>
<accession>A0ABQ0FJ73</accession>